<evidence type="ECO:0000313" key="1">
    <source>
        <dbReference type="EMBL" id="KAH6925723.1"/>
    </source>
</evidence>
<accession>A0ACB7RSW6</accession>
<protein>
    <submittedName>
        <fullName evidence="1">Uncharacterized protein</fullName>
    </submittedName>
</protein>
<name>A0ACB7RSW6_HYAAI</name>
<organism evidence="1 2">
    <name type="scientific">Hyalomma asiaticum</name>
    <name type="common">Tick</name>
    <dbReference type="NCBI Taxonomy" id="266040"/>
    <lineage>
        <taxon>Eukaryota</taxon>
        <taxon>Metazoa</taxon>
        <taxon>Ecdysozoa</taxon>
        <taxon>Arthropoda</taxon>
        <taxon>Chelicerata</taxon>
        <taxon>Arachnida</taxon>
        <taxon>Acari</taxon>
        <taxon>Parasitiformes</taxon>
        <taxon>Ixodida</taxon>
        <taxon>Ixodoidea</taxon>
        <taxon>Ixodidae</taxon>
        <taxon>Hyalomminae</taxon>
        <taxon>Hyalomma</taxon>
    </lineage>
</organism>
<dbReference type="Proteomes" id="UP000821845">
    <property type="component" value="Chromosome 7"/>
</dbReference>
<comment type="caution">
    <text evidence="1">The sequence shown here is derived from an EMBL/GenBank/DDBJ whole genome shotgun (WGS) entry which is preliminary data.</text>
</comment>
<keyword evidence="2" id="KW-1185">Reference proteome</keyword>
<evidence type="ECO:0000313" key="2">
    <source>
        <dbReference type="Proteomes" id="UP000821845"/>
    </source>
</evidence>
<dbReference type="EMBL" id="CM023487">
    <property type="protein sequence ID" value="KAH6925723.1"/>
    <property type="molecule type" value="Genomic_DNA"/>
</dbReference>
<gene>
    <name evidence="1" type="ORF">HPB50_008976</name>
</gene>
<reference evidence="1" key="1">
    <citation type="submission" date="2020-05" db="EMBL/GenBank/DDBJ databases">
        <title>Large-scale comparative analyses of tick genomes elucidate their genetic diversity and vector capacities.</title>
        <authorList>
            <person name="Jia N."/>
            <person name="Wang J."/>
            <person name="Shi W."/>
            <person name="Du L."/>
            <person name="Sun Y."/>
            <person name="Zhan W."/>
            <person name="Jiang J."/>
            <person name="Wang Q."/>
            <person name="Zhang B."/>
            <person name="Ji P."/>
            <person name="Sakyi L.B."/>
            <person name="Cui X."/>
            <person name="Yuan T."/>
            <person name="Jiang B."/>
            <person name="Yang W."/>
            <person name="Lam T.T.-Y."/>
            <person name="Chang Q."/>
            <person name="Ding S."/>
            <person name="Wang X."/>
            <person name="Zhu J."/>
            <person name="Ruan X."/>
            <person name="Zhao L."/>
            <person name="Wei J."/>
            <person name="Que T."/>
            <person name="Du C."/>
            <person name="Cheng J."/>
            <person name="Dai P."/>
            <person name="Han X."/>
            <person name="Huang E."/>
            <person name="Gao Y."/>
            <person name="Liu J."/>
            <person name="Shao H."/>
            <person name="Ye R."/>
            <person name="Li L."/>
            <person name="Wei W."/>
            <person name="Wang X."/>
            <person name="Wang C."/>
            <person name="Yang T."/>
            <person name="Huo Q."/>
            <person name="Li W."/>
            <person name="Guo W."/>
            <person name="Chen H."/>
            <person name="Zhou L."/>
            <person name="Ni X."/>
            <person name="Tian J."/>
            <person name="Zhou Y."/>
            <person name="Sheng Y."/>
            <person name="Liu T."/>
            <person name="Pan Y."/>
            <person name="Xia L."/>
            <person name="Li J."/>
            <person name="Zhao F."/>
            <person name="Cao W."/>
        </authorList>
    </citation>
    <scope>NUCLEOTIDE SEQUENCE</scope>
    <source>
        <strain evidence="1">Hyas-2018</strain>
    </source>
</reference>
<proteinExistence type="predicted"/>
<sequence length="264" mass="29314">MVVVTAQRHHTAGFINAALRGEDSLSNGTREDTRLGRYIGEKDHRFNLPEIFSPIMTALVIALALMAALQLGSASDKNILIKARCDNAPDIDWTETVNAYLRRIPDTINIRANMENTWVTGFKTSAPRVIGLGSLWAYKPPYTFCASNRTVIEVEAFAADSMRIDMDWKSCTGSSGTLGTSVSIGKVRLYFAVEATPEEPLRLRLNTIEPDSLEDPRVYVTGVRPGLSNFIQGLGVVFMPHVQLLWSRFLRVDTVALLRDDLNI</sequence>